<reference evidence="2" key="1">
    <citation type="submission" date="2018-05" db="EMBL/GenBank/DDBJ databases">
        <authorList>
            <person name="Lanie J.A."/>
            <person name="Ng W.-L."/>
            <person name="Kazmierczak K.M."/>
            <person name="Andrzejewski T.M."/>
            <person name="Davidsen T.M."/>
            <person name="Wayne K.J."/>
            <person name="Tettelin H."/>
            <person name="Glass J.I."/>
            <person name="Rusch D."/>
            <person name="Podicherti R."/>
            <person name="Tsui H.-C.T."/>
            <person name="Winkler M.E."/>
        </authorList>
    </citation>
    <scope>NUCLEOTIDE SEQUENCE</scope>
</reference>
<dbReference type="AlphaFoldDB" id="A0A382Z319"/>
<evidence type="ECO:0000313" key="1">
    <source>
        <dbReference type="EMBL" id="SVC88644.1"/>
    </source>
</evidence>
<name>A0A382Z319_9ZZZZ</name>
<sequence>MSKEKKETVQTPSVEECGIYLLMDEISDSTCKDVITFIISKNLVKPYPKYLQLIINS</sequence>
<gene>
    <name evidence="1" type="ORF">METZ01_LOCUS341498</name>
    <name evidence="2" type="ORF">METZ01_LOCUS442750</name>
</gene>
<proteinExistence type="predicted"/>
<organism evidence="2">
    <name type="scientific">marine metagenome</name>
    <dbReference type="NCBI Taxonomy" id="408172"/>
    <lineage>
        <taxon>unclassified sequences</taxon>
        <taxon>metagenomes</taxon>
        <taxon>ecological metagenomes</taxon>
    </lineage>
</organism>
<dbReference type="EMBL" id="UINC01116716">
    <property type="protein sequence ID" value="SVC88644.1"/>
    <property type="molecule type" value="Genomic_DNA"/>
</dbReference>
<dbReference type="EMBL" id="UINC01180607">
    <property type="protein sequence ID" value="SVD89896.1"/>
    <property type="molecule type" value="Genomic_DNA"/>
</dbReference>
<protein>
    <submittedName>
        <fullName evidence="2">Uncharacterized protein</fullName>
    </submittedName>
</protein>
<evidence type="ECO:0000313" key="2">
    <source>
        <dbReference type="EMBL" id="SVD89896.1"/>
    </source>
</evidence>
<feature type="non-terminal residue" evidence="2">
    <location>
        <position position="57"/>
    </location>
</feature>
<accession>A0A382Z319</accession>